<protein>
    <recommendedName>
        <fullName evidence="2">Phage tail assembly protein</fullName>
    </recommendedName>
</protein>
<comment type="caution">
    <text evidence="1">The sequence shown here is derived from an EMBL/GenBank/DDBJ whole genome shotgun (WGS) entry which is preliminary data.</text>
</comment>
<gene>
    <name evidence="1" type="ORF">S01H1_70968</name>
</gene>
<accession>X0YLY6</accession>
<feature type="non-terminal residue" evidence="1">
    <location>
        <position position="1"/>
    </location>
</feature>
<dbReference type="Pfam" id="PF10109">
    <property type="entry name" value="Phage_TAC_7"/>
    <property type="match status" value="1"/>
</dbReference>
<evidence type="ECO:0000313" key="1">
    <source>
        <dbReference type="EMBL" id="GAG37741.1"/>
    </source>
</evidence>
<dbReference type="EMBL" id="BARS01047227">
    <property type="protein sequence ID" value="GAG37741.1"/>
    <property type="molecule type" value="Genomic_DNA"/>
</dbReference>
<reference evidence="1" key="1">
    <citation type="journal article" date="2014" name="Front. Microbiol.">
        <title>High frequency of phylogenetically diverse reductive dehalogenase-homologous genes in deep subseafloor sedimentary metagenomes.</title>
        <authorList>
            <person name="Kawai M."/>
            <person name="Futagami T."/>
            <person name="Toyoda A."/>
            <person name="Takaki Y."/>
            <person name="Nishi S."/>
            <person name="Hori S."/>
            <person name="Arai W."/>
            <person name="Tsubouchi T."/>
            <person name="Morono Y."/>
            <person name="Uchiyama I."/>
            <person name="Ito T."/>
            <person name="Fujiyama A."/>
            <person name="Inagaki F."/>
            <person name="Takami H."/>
        </authorList>
    </citation>
    <scope>NUCLEOTIDE SEQUENCE</scope>
    <source>
        <strain evidence="1">Expedition CK06-06</strain>
    </source>
</reference>
<evidence type="ECO:0008006" key="2">
    <source>
        <dbReference type="Google" id="ProtNLM"/>
    </source>
</evidence>
<sequence>ESKVKKAKTVVISLDYPIEFGEESIKEIELRRPKASDIEHLTASPTMKQLFMIAQKCSTHPPSVFRNLDAVDALKMSEVVGDFLDSGQKTIEPSWS</sequence>
<proteinExistence type="predicted"/>
<dbReference type="AlphaFoldDB" id="X0YLY6"/>
<name>X0YLY6_9ZZZZ</name>
<organism evidence="1">
    <name type="scientific">marine sediment metagenome</name>
    <dbReference type="NCBI Taxonomy" id="412755"/>
    <lineage>
        <taxon>unclassified sequences</taxon>
        <taxon>metagenomes</taxon>
        <taxon>ecological metagenomes</taxon>
    </lineage>
</organism>
<dbReference type="InterPro" id="IPR019289">
    <property type="entry name" value="Phage_tail_E/E"/>
</dbReference>